<dbReference type="KEGG" id="clx:CLAN_0527"/>
<gene>
    <name evidence="2" type="ORF">CLAN_0527</name>
</gene>
<evidence type="ECO:0000313" key="2">
    <source>
        <dbReference type="EMBL" id="ARQ97276.1"/>
    </source>
</evidence>
<evidence type="ECO:0000313" key="3">
    <source>
        <dbReference type="Proteomes" id="UP000202031"/>
    </source>
</evidence>
<dbReference type="Pfam" id="PF14281">
    <property type="entry name" value="PDDEXK_4"/>
    <property type="match status" value="1"/>
</dbReference>
<accession>A0A1X9SM07</accession>
<reference evidence="3" key="2">
    <citation type="journal article" date="2017" name="Genome Biol. Evol.">
        <title>Comparative genomic analysis identifies a Campylobacter clade deficient in selenium metabolism.</title>
        <authorList>
            <person name="Miller W.G."/>
            <person name="Yee E."/>
            <person name="Lopes B.S."/>
            <person name="Chapman M.H."/>
            <person name="Huynh S."/>
            <person name="Bono J.L."/>
            <person name="Parker C.T."/>
            <person name="Strachan N.J.C."/>
            <person name="Forbes K.J."/>
        </authorList>
    </citation>
    <scope>NUCLEOTIDE SEQUENCE [LARGE SCALE GENOMIC DNA]</scope>
    <source>
        <strain evidence="3">NCTC 13004</strain>
    </source>
</reference>
<sequence>MAEFTQKYQKFFDEFEKAYKEYENKVKERRARGIHDYNVFDVLETREVKHSKFIASLLDPKGLHYQGDLFLNKFIEVCGIDDFGLNTLNSQVYREYKNIDIYITDGNKHIIIENKIWDAKDQYKQIYRYIETIKKENSSLDNDEILVLYLTPNFDKTPSQESLNGFKIKDGFLEKGNDKIPYKHIICNDILKWLNEVKIEIVNLTDLNVIITQYEKAVKNLINGEKMENNLIIEQIKKNYKLCVNIHNEFENAKINLLNELFSKVYETLKETIKTKNTKDWEIEKFHEIKRSNKIFSIKLKGYNEENHDGNYIYYCVEPQNGYNNIFFGLKRSIKVKNRLDNDCFQDIVKESDYYKNKSSNNSDEWNGSGEWWAWYYCNKKFSNADNLILDYLSNDEIISEIVNKICDDLEKLKDVLEKLNKKLIEKYSLAK</sequence>
<organism evidence="2 3">
    <name type="scientific">Campylobacter lanienae NCTC 13004</name>
    <dbReference type="NCBI Taxonomy" id="1031753"/>
    <lineage>
        <taxon>Bacteria</taxon>
        <taxon>Pseudomonadati</taxon>
        <taxon>Campylobacterota</taxon>
        <taxon>Epsilonproteobacteria</taxon>
        <taxon>Campylobacterales</taxon>
        <taxon>Campylobacteraceae</taxon>
        <taxon>Campylobacter</taxon>
    </lineage>
</organism>
<keyword evidence="1" id="KW-0175">Coiled coil</keyword>
<feature type="coiled-coil region" evidence="1">
    <location>
        <begin position="403"/>
        <end position="430"/>
    </location>
</feature>
<reference evidence="3" key="1">
    <citation type="journal article" date="2017" name="Genome Biol. Evol.">
        <title>Comparative Genomic Analysis Identifies a Campylobacter Clade Deficient in Selenium Metabolism.</title>
        <authorList>
            <person name="Miller W.G."/>
            <person name="Yee E."/>
            <person name="Lopes B.S."/>
            <person name="Chapman M.H."/>
            <person name="Huynh S."/>
            <person name="Bono J.L."/>
            <person name="Parker C.T."/>
            <person name="Strachan N.J.C."/>
            <person name="Forbes K.J."/>
        </authorList>
    </citation>
    <scope>NUCLEOTIDE SEQUENCE [LARGE SCALE GENOMIC DNA]</scope>
    <source>
        <strain evidence="3">NCTC 13004</strain>
    </source>
</reference>
<dbReference type="InterPro" id="IPR029470">
    <property type="entry name" value="PDDEXK_4"/>
</dbReference>
<dbReference type="AlphaFoldDB" id="A0A1X9SM07"/>
<dbReference type="GeneID" id="62346176"/>
<dbReference type="Proteomes" id="UP000202031">
    <property type="component" value="Chromosome"/>
</dbReference>
<proteinExistence type="predicted"/>
<protein>
    <submittedName>
        <fullName evidence="2">PD-(D/E)XK nuclease domain protein</fullName>
    </submittedName>
</protein>
<dbReference type="RefSeq" id="WP_197736421.1">
    <property type="nucleotide sequence ID" value="NZ_CP015578.1"/>
</dbReference>
<name>A0A1X9SM07_9BACT</name>
<dbReference type="EMBL" id="CP015578">
    <property type="protein sequence ID" value="ARQ97276.1"/>
    <property type="molecule type" value="Genomic_DNA"/>
</dbReference>
<evidence type="ECO:0000256" key="1">
    <source>
        <dbReference type="SAM" id="Coils"/>
    </source>
</evidence>